<keyword evidence="9" id="KW-0378">Hydrolase</keyword>
<proteinExistence type="inferred from homology"/>
<feature type="region of interest" description="Disordered" evidence="11">
    <location>
        <begin position="313"/>
        <end position="343"/>
    </location>
</feature>
<dbReference type="SUPFAM" id="SSF56281">
    <property type="entry name" value="Metallo-hydrolase/oxidoreductase"/>
    <property type="match status" value="1"/>
</dbReference>
<dbReference type="Gene3D" id="3.60.15.10">
    <property type="entry name" value="Ribonuclease Z/Hydroxyacylglutathione hydrolase-like"/>
    <property type="match status" value="1"/>
</dbReference>
<dbReference type="InterPro" id="IPR047151">
    <property type="entry name" value="RNZ2-like"/>
</dbReference>
<protein>
    <recommendedName>
        <fullName evidence="4">ribonuclease Z</fullName>
        <ecNumber evidence="4">3.1.26.11</ecNumber>
    </recommendedName>
</protein>
<dbReference type="InterPro" id="IPR036866">
    <property type="entry name" value="RibonucZ/Hydroxyglut_hydro"/>
</dbReference>
<evidence type="ECO:0000256" key="3">
    <source>
        <dbReference type="ARBA" id="ARBA00007823"/>
    </source>
</evidence>
<keyword evidence="8" id="KW-0255">Endonuclease</keyword>
<evidence type="ECO:0000256" key="5">
    <source>
        <dbReference type="ARBA" id="ARBA00022694"/>
    </source>
</evidence>
<dbReference type="PANTHER" id="PTHR12553:SF49">
    <property type="entry name" value="ZINC PHOSPHODIESTERASE ELAC PROTEIN 2"/>
    <property type="match status" value="1"/>
</dbReference>
<dbReference type="GO" id="GO:0046872">
    <property type="term" value="F:metal ion binding"/>
    <property type="evidence" value="ECO:0007669"/>
    <property type="project" value="UniProtKB-KW"/>
</dbReference>
<gene>
    <name evidence="12" type="ORF">Celaphus_00001047</name>
</gene>
<evidence type="ECO:0000313" key="12">
    <source>
        <dbReference type="EMBL" id="OWK14926.1"/>
    </source>
</evidence>
<keyword evidence="10" id="KW-0862">Zinc</keyword>
<keyword evidence="7" id="KW-0479">Metal-binding</keyword>
<evidence type="ECO:0000256" key="6">
    <source>
        <dbReference type="ARBA" id="ARBA00022722"/>
    </source>
</evidence>
<keyword evidence="13" id="KW-1185">Reference proteome</keyword>
<evidence type="ECO:0000256" key="11">
    <source>
        <dbReference type="SAM" id="MobiDB-lite"/>
    </source>
</evidence>
<evidence type="ECO:0000256" key="2">
    <source>
        <dbReference type="ARBA" id="ARBA00001947"/>
    </source>
</evidence>
<evidence type="ECO:0000256" key="10">
    <source>
        <dbReference type="ARBA" id="ARBA00022833"/>
    </source>
</evidence>
<dbReference type="AlphaFoldDB" id="A0A212D9R4"/>
<evidence type="ECO:0000256" key="8">
    <source>
        <dbReference type="ARBA" id="ARBA00022759"/>
    </source>
</evidence>
<comment type="caution">
    <text evidence="12">The sequence shown here is derived from an EMBL/GenBank/DDBJ whole genome shotgun (WGS) entry which is preliminary data.</text>
</comment>
<evidence type="ECO:0000256" key="9">
    <source>
        <dbReference type="ARBA" id="ARBA00022801"/>
    </source>
</evidence>
<accession>A0A212D9R4</accession>
<evidence type="ECO:0000256" key="7">
    <source>
        <dbReference type="ARBA" id="ARBA00022723"/>
    </source>
</evidence>
<evidence type="ECO:0000313" key="13">
    <source>
        <dbReference type="Proteomes" id="UP000242450"/>
    </source>
</evidence>
<name>A0A212D9R4_CEREH</name>
<dbReference type="GO" id="GO:0005739">
    <property type="term" value="C:mitochondrion"/>
    <property type="evidence" value="ECO:0007669"/>
    <property type="project" value="TreeGrafter"/>
</dbReference>
<dbReference type="EMBL" id="MKHE01000005">
    <property type="protein sequence ID" value="OWK14926.1"/>
    <property type="molecule type" value="Genomic_DNA"/>
</dbReference>
<keyword evidence="5" id="KW-0819">tRNA processing</keyword>
<keyword evidence="6" id="KW-0540">Nuclease</keyword>
<dbReference type="OrthoDB" id="527344at2759"/>
<dbReference type="EC" id="3.1.26.11" evidence="4"/>
<reference evidence="12 13" key="1">
    <citation type="journal article" date="2018" name="Mol. Genet. Genomics">
        <title>The red deer Cervus elaphus genome CerEla1.0: sequencing, annotating, genes, and chromosomes.</title>
        <authorList>
            <person name="Bana N.A."/>
            <person name="Nyiri A."/>
            <person name="Nagy J."/>
            <person name="Frank K."/>
            <person name="Nagy T."/>
            <person name="Steger V."/>
            <person name="Schiller M."/>
            <person name="Lakatos P."/>
            <person name="Sugar L."/>
            <person name="Horn P."/>
            <person name="Barta E."/>
            <person name="Orosz L."/>
        </authorList>
    </citation>
    <scope>NUCLEOTIDE SEQUENCE [LARGE SCALE GENOMIC DNA]</scope>
    <source>
        <strain evidence="12">Hungarian</strain>
    </source>
</reference>
<evidence type="ECO:0000256" key="1">
    <source>
        <dbReference type="ARBA" id="ARBA00000402"/>
    </source>
</evidence>
<evidence type="ECO:0000256" key="4">
    <source>
        <dbReference type="ARBA" id="ARBA00012477"/>
    </source>
</evidence>
<dbReference type="Proteomes" id="UP000242450">
    <property type="component" value="Chromosome 5"/>
</dbReference>
<comment type="similarity">
    <text evidence="3">Belongs to the RNase Z family.</text>
</comment>
<sequence length="343" mass="37349">MKRFPGLAPCFLSESTELFFVIVVLSSQWLEHQIKCLFFSNVLSSYSVIPAKCLQKGAEVSSPEVERLINLLLETCGLEEVGGGLGVGRQFQTCLVRHCKHAFGCALVHMSGWKVVYSGDTMPCEALVQMGKDATLLIHEATLEDGLEEEAVEKTHRCPGGPGLAGFCAARSSSLPSPYVCSTTSQAIGVGMRMSAAFIMLTHFSQRYAKIPLFSPDFNEKVGIAFDHMKARPAAHHGRHSLGAQAPEGPVEAHLVPRVMTPGPVFQPSLPVSLGDLPTVPRLTAPLKALFAEDLEEMEGRRERRELRQVRAALLTGEDVEPPQKRAPTDQPPSPQSKKARAQ</sequence>
<dbReference type="GO" id="GO:0042781">
    <property type="term" value="F:3'-tRNA processing endoribonuclease activity"/>
    <property type="evidence" value="ECO:0007669"/>
    <property type="project" value="UniProtKB-EC"/>
</dbReference>
<comment type="catalytic activity">
    <reaction evidence="1">
        <text>Endonucleolytic cleavage of RNA, removing extra 3' nucleotides from tRNA precursor, generating 3' termini of tRNAs. A 3'-hydroxy group is left at the tRNA terminus and a 5'-phosphoryl group is left at the trailer molecule.</text>
        <dbReference type="EC" id="3.1.26.11"/>
    </reaction>
</comment>
<comment type="cofactor">
    <cofactor evidence="2">
        <name>Zn(2+)</name>
        <dbReference type="ChEBI" id="CHEBI:29105"/>
    </cofactor>
</comment>
<dbReference type="GO" id="GO:1990180">
    <property type="term" value="P:mitochondrial tRNA 3'-end processing"/>
    <property type="evidence" value="ECO:0007669"/>
    <property type="project" value="TreeGrafter"/>
</dbReference>
<dbReference type="PANTHER" id="PTHR12553">
    <property type="entry name" value="ZINC PHOSPHODIESTERASE ELAC PROTEIN 2"/>
    <property type="match status" value="1"/>
</dbReference>
<organism evidence="12 13">
    <name type="scientific">Cervus elaphus hippelaphus</name>
    <name type="common">European red deer</name>
    <dbReference type="NCBI Taxonomy" id="46360"/>
    <lineage>
        <taxon>Eukaryota</taxon>
        <taxon>Metazoa</taxon>
        <taxon>Chordata</taxon>
        <taxon>Craniata</taxon>
        <taxon>Vertebrata</taxon>
        <taxon>Euteleostomi</taxon>
        <taxon>Mammalia</taxon>
        <taxon>Eutheria</taxon>
        <taxon>Laurasiatheria</taxon>
        <taxon>Artiodactyla</taxon>
        <taxon>Ruminantia</taxon>
        <taxon>Pecora</taxon>
        <taxon>Cervidae</taxon>
        <taxon>Cervinae</taxon>
        <taxon>Cervus</taxon>
    </lineage>
</organism>